<gene>
    <name evidence="1" type="ORF">M9H77_11959</name>
</gene>
<reference evidence="2" key="1">
    <citation type="journal article" date="2023" name="Nat. Plants">
        <title>Single-cell RNA sequencing provides a high-resolution roadmap for understanding the multicellular compartmentation of specialized metabolism.</title>
        <authorList>
            <person name="Sun S."/>
            <person name="Shen X."/>
            <person name="Li Y."/>
            <person name="Li Y."/>
            <person name="Wang S."/>
            <person name="Li R."/>
            <person name="Zhang H."/>
            <person name="Shen G."/>
            <person name="Guo B."/>
            <person name="Wei J."/>
            <person name="Xu J."/>
            <person name="St-Pierre B."/>
            <person name="Chen S."/>
            <person name="Sun C."/>
        </authorList>
    </citation>
    <scope>NUCLEOTIDE SEQUENCE [LARGE SCALE GENOMIC DNA]</scope>
</reference>
<name>A0ACC0BG44_CATRO</name>
<comment type="caution">
    <text evidence="1">The sequence shown here is derived from an EMBL/GenBank/DDBJ whole genome shotgun (WGS) entry which is preliminary data.</text>
</comment>
<sequence>MSVLMLTTFLKVGNSIAMSMIHLQAEVAHGLDRIFLEMDSEGPSQGIEELTSGTEVSLPSSNHIAIYLWTGLLKFFSLMAGGFQFLEDDDEYDVETIFSSAFGGSRSFFYSFINDEPEWQNSSRHSNNYRFYWNQRNQYDEEYGSSNDSDSSVTDVRSDRLALGLSASGPLSLEDVKNAYRACALKWHPDRHQGSSKVVAEEEFKVCSAAYQSLCDKLTLS</sequence>
<evidence type="ECO:0000313" key="1">
    <source>
        <dbReference type="EMBL" id="KAI5671595.1"/>
    </source>
</evidence>
<accession>A0ACC0BG44</accession>
<protein>
    <submittedName>
        <fullName evidence="1">Uncharacterized protein</fullName>
    </submittedName>
</protein>
<proteinExistence type="predicted"/>
<dbReference type="Proteomes" id="UP001060085">
    <property type="component" value="Linkage Group LG03"/>
</dbReference>
<keyword evidence="2" id="KW-1185">Reference proteome</keyword>
<evidence type="ECO:0000313" key="2">
    <source>
        <dbReference type="Proteomes" id="UP001060085"/>
    </source>
</evidence>
<organism evidence="1 2">
    <name type="scientific">Catharanthus roseus</name>
    <name type="common">Madagascar periwinkle</name>
    <name type="synonym">Vinca rosea</name>
    <dbReference type="NCBI Taxonomy" id="4058"/>
    <lineage>
        <taxon>Eukaryota</taxon>
        <taxon>Viridiplantae</taxon>
        <taxon>Streptophyta</taxon>
        <taxon>Embryophyta</taxon>
        <taxon>Tracheophyta</taxon>
        <taxon>Spermatophyta</taxon>
        <taxon>Magnoliopsida</taxon>
        <taxon>eudicotyledons</taxon>
        <taxon>Gunneridae</taxon>
        <taxon>Pentapetalae</taxon>
        <taxon>asterids</taxon>
        <taxon>lamiids</taxon>
        <taxon>Gentianales</taxon>
        <taxon>Apocynaceae</taxon>
        <taxon>Rauvolfioideae</taxon>
        <taxon>Vinceae</taxon>
        <taxon>Catharanthinae</taxon>
        <taxon>Catharanthus</taxon>
    </lineage>
</organism>
<dbReference type="EMBL" id="CM044703">
    <property type="protein sequence ID" value="KAI5671595.1"/>
    <property type="molecule type" value="Genomic_DNA"/>
</dbReference>